<evidence type="ECO:0000313" key="2">
    <source>
        <dbReference type="EMBL" id="RFU68100.1"/>
    </source>
</evidence>
<dbReference type="EMBL" id="QVTE01000035">
    <property type="protein sequence ID" value="RFU68100.1"/>
    <property type="molecule type" value="Genomic_DNA"/>
</dbReference>
<comment type="caution">
    <text evidence="2">The sequence shown here is derived from an EMBL/GenBank/DDBJ whole genome shotgun (WGS) entry which is preliminary data.</text>
</comment>
<dbReference type="InterPro" id="IPR052539">
    <property type="entry name" value="MGD_biosynthesis_adapter"/>
</dbReference>
<dbReference type="SUPFAM" id="SSF52540">
    <property type="entry name" value="P-loop containing nucleoside triphosphate hydrolases"/>
    <property type="match status" value="1"/>
</dbReference>
<feature type="domain" description="Molybdopterin-guanine dinucleotide biosynthesis protein B (MobB)" evidence="1">
    <location>
        <begin position="9"/>
        <end position="138"/>
    </location>
</feature>
<dbReference type="InterPro" id="IPR027417">
    <property type="entry name" value="P-loop_NTPase"/>
</dbReference>
<dbReference type="GO" id="GO:0006777">
    <property type="term" value="P:Mo-molybdopterin cofactor biosynthetic process"/>
    <property type="evidence" value="ECO:0007669"/>
    <property type="project" value="InterPro"/>
</dbReference>
<dbReference type="NCBIfam" id="TIGR00176">
    <property type="entry name" value="mobB"/>
    <property type="match status" value="1"/>
</dbReference>
<dbReference type="Gene3D" id="3.40.50.300">
    <property type="entry name" value="P-loop containing nucleotide triphosphate hydrolases"/>
    <property type="match status" value="1"/>
</dbReference>
<keyword evidence="3" id="KW-1185">Reference proteome</keyword>
<dbReference type="GO" id="GO:0005525">
    <property type="term" value="F:GTP binding"/>
    <property type="evidence" value="ECO:0007669"/>
    <property type="project" value="InterPro"/>
</dbReference>
<accession>A0A372LM00</accession>
<proteinExistence type="predicted"/>
<dbReference type="AlphaFoldDB" id="A0A372LM00"/>
<dbReference type="Pfam" id="PF03205">
    <property type="entry name" value="MobB"/>
    <property type="match status" value="1"/>
</dbReference>
<name>A0A372LM00_9BACI</name>
<gene>
    <name evidence="2" type="primary">mobB</name>
    <name evidence="2" type="ORF">D0469_12580</name>
</gene>
<dbReference type="Proteomes" id="UP000264541">
    <property type="component" value="Unassembled WGS sequence"/>
</dbReference>
<dbReference type="RefSeq" id="WP_117327092.1">
    <property type="nucleotide sequence ID" value="NZ_QVTE01000035.1"/>
</dbReference>
<sequence>MAMVTPFLFQIAGFQNTGKTTLISRMLLELDSAGLKAAVLKHHGHGGEPDVEEQKDSVKHFRSGAIASIAEGDETIHLLGKLHHLEKMDAMITLLSCFKPDLILLEGYKHLSYPKAVLLKNPDDFILLDELNNIKALLCWPSMIDAVKEKLPEFPIFDINDNSFPEWFLLNYRNVSTPYSRLD</sequence>
<dbReference type="InterPro" id="IPR004435">
    <property type="entry name" value="MobB_dom"/>
</dbReference>
<dbReference type="PANTHER" id="PTHR40072">
    <property type="entry name" value="MOLYBDOPTERIN-GUANINE DINUCLEOTIDE BIOSYNTHESIS ADAPTER PROTEIN-RELATED"/>
    <property type="match status" value="1"/>
</dbReference>
<protein>
    <submittedName>
        <fullName evidence="2">Molybdopterin-guanine dinucleotide biosynthesis protein B</fullName>
    </submittedName>
</protein>
<evidence type="ECO:0000313" key="3">
    <source>
        <dbReference type="Proteomes" id="UP000264541"/>
    </source>
</evidence>
<dbReference type="PANTHER" id="PTHR40072:SF1">
    <property type="entry name" value="MOLYBDOPTERIN-GUANINE DINUCLEOTIDE BIOSYNTHESIS ADAPTER PROTEIN"/>
    <property type="match status" value="1"/>
</dbReference>
<organism evidence="2 3">
    <name type="scientific">Peribacillus saganii</name>
    <dbReference type="NCBI Taxonomy" id="2303992"/>
    <lineage>
        <taxon>Bacteria</taxon>
        <taxon>Bacillati</taxon>
        <taxon>Bacillota</taxon>
        <taxon>Bacilli</taxon>
        <taxon>Bacillales</taxon>
        <taxon>Bacillaceae</taxon>
        <taxon>Peribacillus</taxon>
    </lineage>
</organism>
<evidence type="ECO:0000259" key="1">
    <source>
        <dbReference type="Pfam" id="PF03205"/>
    </source>
</evidence>
<reference evidence="2 3" key="1">
    <citation type="submission" date="2018-08" db="EMBL/GenBank/DDBJ databases">
        <title>Bacillus chawlae sp. nov., Bacillus glennii sp. nov., and Bacillus saganii sp. nov. Isolated from the Vehicle Assembly Building at Kennedy Space Center where the Viking Spacecraft were Assembled.</title>
        <authorList>
            <person name="Seuylemezian A."/>
            <person name="Vaishampayan P."/>
        </authorList>
    </citation>
    <scope>NUCLEOTIDE SEQUENCE [LARGE SCALE GENOMIC DNA]</scope>
    <source>
        <strain evidence="2 3">V47-23a</strain>
    </source>
</reference>
<dbReference type="OrthoDB" id="9786803at2"/>